<dbReference type="SUPFAM" id="SSF48452">
    <property type="entry name" value="TPR-like"/>
    <property type="match status" value="1"/>
</dbReference>
<accession>A0ABX7N4L9</accession>
<dbReference type="Proteomes" id="UP000663090">
    <property type="component" value="Chromosome"/>
</dbReference>
<feature type="region of interest" description="Disordered" evidence="2">
    <location>
        <begin position="342"/>
        <end position="392"/>
    </location>
</feature>
<dbReference type="EMBL" id="CP071091">
    <property type="protein sequence ID" value="QSQ13697.1"/>
    <property type="molecule type" value="Genomic_DNA"/>
</dbReference>
<feature type="compositionally biased region" description="Pro residues" evidence="2">
    <location>
        <begin position="370"/>
        <end position="389"/>
    </location>
</feature>
<dbReference type="PANTHER" id="PTHR23308">
    <property type="entry name" value="NUCLEAR INHIBITOR OF PROTEIN PHOSPHATASE-1"/>
    <property type="match status" value="1"/>
</dbReference>
<keyword evidence="5" id="KW-1185">Reference proteome</keyword>
<keyword evidence="1" id="KW-0802">TPR repeat</keyword>
<dbReference type="SMART" id="SM00240">
    <property type="entry name" value="FHA"/>
    <property type="match status" value="2"/>
</dbReference>
<dbReference type="InterPro" id="IPR011990">
    <property type="entry name" value="TPR-like_helical_dom_sf"/>
</dbReference>
<dbReference type="InterPro" id="IPR000253">
    <property type="entry name" value="FHA_dom"/>
</dbReference>
<dbReference type="CDD" id="cd00060">
    <property type="entry name" value="FHA"/>
    <property type="match status" value="2"/>
</dbReference>
<proteinExistence type="predicted"/>
<feature type="compositionally biased region" description="Basic and acidic residues" evidence="2">
    <location>
        <begin position="180"/>
        <end position="195"/>
    </location>
</feature>
<dbReference type="PROSITE" id="PS50005">
    <property type="entry name" value="TPR"/>
    <property type="match status" value="1"/>
</dbReference>
<dbReference type="InterPro" id="IPR008984">
    <property type="entry name" value="SMAD_FHA_dom_sf"/>
</dbReference>
<organism evidence="4 5">
    <name type="scientific">Myxococcus landrumensis</name>
    <dbReference type="NCBI Taxonomy" id="2813577"/>
    <lineage>
        <taxon>Bacteria</taxon>
        <taxon>Pseudomonadati</taxon>
        <taxon>Myxococcota</taxon>
        <taxon>Myxococcia</taxon>
        <taxon>Myxococcales</taxon>
        <taxon>Cystobacterineae</taxon>
        <taxon>Myxococcaceae</taxon>
        <taxon>Myxococcus</taxon>
    </lineage>
</organism>
<evidence type="ECO:0000259" key="3">
    <source>
        <dbReference type="PROSITE" id="PS50006"/>
    </source>
</evidence>
<feature type="domain" description="FHA" evidence="3">
    <location>
        <begin position="42"/>
        <end position="91"/>
    </location>
</feature>
<evidence type="ECO:0000256" key="2">
    <source>
        <dbReference type="SAM" id="MobiDB-lite"/>
    </source>
</evidence>
<evidence type="ECO:0000313" key="5">
    <source>
        <dbReference type="Proteomes" id="UP000663090"/>
    </source>
</evidence>
<feature type="domain" description="FHA" evidence="3">
    <location>
        <begin position="223"/>
        <end position="273"/>
    </location>
</feature>
<reference evidence="4 5" key="1">
    <citation type="submission" date="2021-02" db="EMBL/GenBank/DDBJ databases">
        <title>De Novo genome assembly of isolated myxobacteria.</title>
        <authorList>
            <person name="Stevens D.C."/>
        </authorList>
    </citation>
    <scope>NUCLEOTIDE SEQUENCE [LARGE SCALE GENOMIC DNA]</scope>
    <source>
        <strain evidence="4 5">SCHIC003</strain>
    </source>
</reference>
<sequence>MHDLCVERPFCYDCTRIGPVLKLIIEDDEGRKTVVPFVRDEITIGRQEGNTIRLTERNVSRRHARLVRLNGHVVVEDLGSYNGTRINGERIAGQSPLSEGDLIQIGDYDLALQAEGANAVGAITTKVPARRQEPEPEPNEPARSSRDEDEAGGGGGDENDHTPPSQDSADKRRNSTSIIRLDHVEADRPRKLEDIPTHDAPRLVVLSPDELRGQEFACIRTELRIGRTDDNDIALDHRSLSRTHAKLVREATGEWRVIDMQSANGMTVNGESYAQASLGSGDIVELGHVKLRFLLAGDAADEGDDSEQPSGSKMKFVLPPILALALGIGGFFIWNMVQGQGTNPQPGQNPPVATQPAQPATPPKTAVADPTPPVEQPETQPPETPPAPAKPSLDQLMAETRKALAAQDLDLADSTAAQMAAAGQLTKEAKALGEEVKAERANKAQLDAAEKALADGDLEQARGLIEAAAGSKAFAKRHGELKTRFAKLTADAEAAAQQAAAAKTPPEVKPAGGKEQPVAKTPAEVLDEQTAELVKKSQALVKAGKYRDALNVAEQCAKKDNSNPDCQLLMGITKARLNEIDEGAKHYRKFLELAPENHPYRKGVEAQLKTYDEAKTK</sequence>
<dbReference type="Pfam" id="PF00498">
    <property type="entry name" value="FHA"/>
    <property type="match status" value="2"/>
</dbReference>
<name>A0ABX7N4L9_9BACT</name>
<dbReference type="SUPFAM" id="SSF49879">
    <property type="entry name" value="SMAD/FHA domain"/>
    <property type="match status" value="2"/>
</dbReference>
<dbReference type="Gene3D" id="2.60.200.20">
    <property type="match status" value="2"/>
</dbReference>
<dbReference type="PROSITE" id="PS50006">
    <property type="entry name" value="FHA_DOMAIN"/>
    <property type="match status" value="2"/>
</dbReference>
<protein>
    <submittedName>
        <fullName evidence="4">FHA domain-containing protein</fullName>
    </submittedName>
</protein>
<gene>
    <name evidence="4" type="ORF">JY572_36105</name>
</gene>
<evidence type="ECO:0000313" key="4">
    <source>
        <dbReference type="EMBL" id="QSQ13697.1"/>
    </source>
</evidence>
<evidence type="ECO:0000256" key="1">
    <source>
        <dbReference type="PROSITE-ProRule" id="PRU00339"/>
    </source>
</evidence>
<feature type="region of interest" description="Disordered" evidence="2">
    <location>
        <begin position="496"/>
        <end position="522"/>
    </location>
</feature>
<feature type="compositionally biased region" description="Low complexity" evidence="2">
    <location>
        <begin position="342"/>
        <end position="368"/>
    </location>
</feature>
<dbReference type="InterPro" id="IPR019734">
    <property type="entry name" value="TPR_rpt"/>
</dbReference>
<dbReference type="InterPro" id="IPR050923">
    <property type="entry name" value="Cell_Proc_Reg/RNA_Proc"/>
</dbReference>
<feature type="region of interest" description="Disordered" evidence="2">
    <location>
        <begin position="125"/>
        <end position="195"/>
    </location>
</feature>
<feature type="compositionally biased region" description="Low complexity" evidence="2">
    <location>
        <begin position="496"/>
        <end position="505"/>
    </location>
</feature>
<dbReference type="Gene3D" id="1.25.40.10">
    <property type="entry name" value="Tetratricopeptide repeat domain"/>
    <property type="match status" value="1"/>
</dbReference>
<feature type="repeat" description="TPR" evidence="1">
    <location>
        <begin position="564"/>
        <end position="597"/>
    </location>
</feature>